<dbReference type="Proteomes" id="UP000252355">
    <property type="component" value="Unassembled WGS sequence"/>
</dbReference>
<dbReference type="PANTHER" id="PTHR45586">
    <property type="entry name" value="TPR REPEAT-CONTAINING PROTEIN PA4667"/>
    <property type="match status" value="1"/>
</dbReference>
<dbReference type="EMBL" id="QOQW01000003">
    <property type="protein sequence ID" value="RCK81094.1"/>
    <property type="molecule type" value="Genomic_DNA"/>
</dbReference>
<comment type="caution">
    <text evidence="5">The sequence shown here is derived from an EMBL/GenBank/DDBJ whole genome shotgun (WGS) entry which is preliminary data.</text>
</comment>
<organism evidence="5 6">
    <name type="scientific">Candidatus Ozemobacter sibiricus</name>
    <dbReference type="NCBI Taxonomy" id="2268124"/>
    <lineage>
        <taxon>Bacteria</taxon>
        <taxon>Candidatus Ozemobacteria</taxon>
        <taxon>Candidatus Ozemobacterales</taxon>
        <taxon>Candidatus Ozemobacteraceae</taxon>
        <taxon>Candidatus Ozemobacter</taxon>
    </lineage>
</organism>
<keyword evidence="4" id="KW-0812">Transmembrane</keyword>
<evidence type="ECO:0000313" key="6">
    <source>
        <dbReference type="Proteomes" id="UP000252355"/>
    </source>
</evidence>
<evidence type="ECO:0000256" key="3">
    <source>
        <dbReference type="PROSITE-ProRule" id="PRU00339"/>
    </source>
</evidence>
<name>A0A367ZSH0_9BACT</name>
<feature type="repeat" description="TPR" evidence="3">
    <location>
        <begin position="32"/>
        <end position="65"/>
    </location>
</feature>
<sequence length="871" mass="98327">MNGTITVRASAIRWAGWLLLVCPLLALAQEDARELNRRGALAIRSGNYNEAKDLLARAMKLEPKWAEPHYNAALLLRLVNKREDMKRQLKIAWELEPGNVTYRDEYVKVLKEDLRLAEDKKDAALIKSLRQEILKVNPEELEIGVSILREHFEAKRTEEVRRLGLELLEKNKKELPSYRSAALGEIFLMLGKTEFAANNLVKAREYADKASRYPIDHPERAKELLADVKKAQREGALGHLKLGRAALGKGDLEGAKSEFEAGLALDPDNEELKAALDSMESTKQAKHLFSLAMQQVSAEKWLEARDLLEQVVYLDPANAEAKKHLAKAVAIEEELMKKLGRTERLPRSSPERAKLVEALYHEGRRYREAKNFKDARGAFDKALAIITHDAKLEKYRPDIDAELAQIAVVDTNRELWDKGREQYRSGEYEEALKTLEQLPPDYAIDQLSYLAYCYWKTGNNEKAKELANLQLAKQPENNRAKFILGNLYYESGDSAAAFKILQEIKEADPDYPGIDDILYKAGTFKWGPVVIPLIIIGLLLWIGYIIYNNLPEYNKNAAIKRARNFLNKGMYKECINELNAVKRLPILTPFDGLLISRILAQAFLKTAAYDRAIGECKHLLTANPQDEEAHRWLGFAYLGRRMMTPESLPELLNLYKTESKNLALVQLLGQHYTSQKVLSPEGVQVLERWLELEPNNPDVLKPLGKFYLQKGRTDEVAMKVFQAMLATQKAEPEFYLGVAKLHLKLQQYEECLKLCEQVLSMDVNNELVHNVLRECYLKMGKLPELVEVYRAFLADNPYNVAFQKGLTEAMKVMQRLGQNVGMGGSAPPAETPGAEGGGGAAPADGAVLCPHCQKPNSAADYYCQHCGKSIA</sequence>
<dbReference type="AlphaFoldDB" id="A0A367ZSH0"/>
<feature type="repeat" description="TPR" evidence="3">
    <location>
        <begin position="356"/>
        <end position="389"/>
    </location>
</feature>
<dbReference type="PROSITE" id="PS50005">
    <property type="entry name" value="TPR"/>
    <property type="match status" value="4"/>
</dbReference>
<keyword evidence="4" id="KW-0472">Membrane</keyword>
<dbReference type="SMART" id="SM00028">
    <property type="entry name" value="TPR"/>
    <property type="match status" value="10"/>
</dbReference>
<evidence type="ECO:0000256" key="2">
    <source>
        <dbReference type="ARBA" id="ARBA00022803"/>
    </source>
</evidence>
<keyword evidence="1" id="KW-0677">Repeat</keyword>
<reference evidence="5 6" key="1">
    <citation type="submission" date="2018-05" db="EMBL/GenBank/DDBJ databases">
        <title>A metagenomic window into the 2 km-deep terrestrial subsurface aquifer revealed taxonomically and functionally diverse microbial community comprising novel uncultured bacterial lineages.</title>
        <authorList>
            <person name="Kadnikov V.V."/>
            <person name="Mardanov A.V."/>
            <person name="Beletsky A.V."/>
            <person name="Banks D."/>
            <person name="Pimenov N.V."/>
            <person name="Frank Y.A."/>
            <person name="Karnachuk O.V."/>
            <person name="Ravin N.V."/>
        </authorList>
    </citation>
    <scope>NUCLEOTIDE SEQUENCE [LARGE SCALE GENOMIC DNA]</scope>
    <source>
        <strain evidence="5">BY5</strain>
    </source>
</reference>
<proteinExistence type="predicted"/>
<dbReference type="InterPro" id="IPR051012">
    <property type="entry name" value="CellSynth/LPSAsmb/PSIAsmb"/>
</dbReference>
<gene>
    <name evidence="5" type="ORF">OZSIB_2471</name>
</gene>
<dbReference type="InterPro" id="IPR019734">
    <property type="entry name" value="TPR_rpt"/>
</dbReference>
<evidence type="ECO:0000256" key="1">
    <source>
        <dbReference type="ARBA" id="ARBA00022737"/>
    </source>
</evidence>
<protein>
    <submittedName>
        <fullName evidence="5">TPR domain protein, putative component of TonB system</fullName>
    </submittedName>
</protein>
<evidence type="ECO:0000313" key="5">
    <source>
        <dbReference type="EMBL" id="RCK81094.1"/>
    </source>
</evidence>
<dbReference type="SUPFAM" id="SSF48452">
    <property type="entry name" value="TPR-like"/>
    <property type="match status" value="2"/>
</dbReference>
<dbReference type="Gene3D" id="1.25.40.10">
    <property type="entry name" value="Tetratricopeptide repeat domain"/>
    <property type="match status" value="5"/>
</dbReference>
<keyword evidence="4" id="KW-1133">Transmembrane helix</keyword>
<keyword evidence="2 3" id="KW-0802">TPR repeat</keyword>
<dbReference type="PANTHER" id="PTHR45586:SF1">
    <property type="entry name" value="LIPOPOLYSACCHARIDE ASSEMBLY PROTEIN B"/>
    <property type="match status" value="1"/>
</dbReference>
<feature type="repeat" description="TPR" evidence="3">
    <location>
        <begin position="236"/>
        <end position="269"/>
    </location>
</feature>
<feature type="transmembrane region" description="Helical" evidence="4">
    <location>
        <begin position="526"/>
        <end position="547"/>
    </location>
</feature>
<accession>A0A367ZSH0</accession>
<dbReference type="InterPro" id="IPR011990">
    <property type="entry name" value="TPR-like_helical_dom_sf"/>
</dbReference>
<dbReference type="Pfam" id="PF13432">
    <property type="entry name" value="TPR_16"/>
    <property type="match status" value="1"/>
</dbReference>
<evidence type="ECO:0000256" key="4">
    <source>
        <dbReference type="SAM" id="Phobius"/>
    </source>
</evidence>
<feature type="repeat" description="TPR" evidence="3">
    <location>
        <begin position="478"/>
        <end position="511"/>
    </location>
</feature>
<dbReference type="Pfam" id="PF13181">
    <property type="entry name" value="TPR_8"/>
    <property type="match status" value="1"/>
</dbReference>